<dbReference type="CDD" id="cd08663">
    <property type="entry name" value="DAP_dppA_1"/>
    <property type="match status" value="1"/>
</dbReference>
<evidence type="ECO:0000313" key="3">
    <source>
        <dbReference type="EMBL" id="QBI18999.1"/>
    </source>
</evidence>
<evidence type="ECO:0000256" key="2">
    <source>
        <dbReference type="PIRSR" id="PIRSR015853-2"/>
    </source>
</evidence>
<dbReference type="InterPro" id="IPR007035">
    <property type="entry name" value="Peptidase_M55"/>
</dbReference>
<dbReference type="InterPro" id="IPR036177">
    <property type="entry name" value="Peptidase_M55_sf"/>
</dbReference>
<dbReference type="Gene3D" id="3.30.1360.130">
    <property type="entry name" value="Dipeptide transport protein"/>
    <property type="match status" value="1"/>
</dbReference>
<dbReference type="Proteomes" id="UP000291469">
    <property type="component" value="Chromosome"/>
</dbReference>
<evidence type="ECO:0000313" key="4">
    <source>
        <dbReference type="Proteomes" id="UP000291469"/>
    </source>
</evidence>
<proteinExistence type="predicted"/>
<dbReference type="OrthoDB" id="9785420at2"/>
<feature type="binding site" evidence="2">
    <location>
        <position position="8"/>
    </location>
    <ligand>
        <name>Zn(2+)</name>
        <dbReference type="ChEBI" id="CHEBI:29105"/>
        <label>1</label>
    </ligand>
</feature>
<dbReference type="KEGG" id="erz:ER308_05195"/>
<dbReference type="Gene3D" id="3.40.50.10780">
    <property type="entry name" value="Dipeptide transport protein"/>
    <property type="match status" value="1"/>
</dbReference>
<keyword evidence="3" id="KW-0378">Hydrolase</keyword>
<dbReference type="SUPFAM" id="SSF63992">
    <property type="entry name" value="Dipeptide transport protein"/>
    <property type="match status" value="1"/>
</dbReference>
<dbReference type="Pfam" id="PF04951">
    <property type="entry name" value="Peptidase_M55"/>
    <property type="match status" value="1"/>
</dbReference>
<feature type="binding site" evidence="2">
    <location>
        <position position="60"/>
    </location>
    <ligand>
        <name>Zn(2+)</name>
        <dbReference type="ChEBI" id="CHEBI:29105"/>
        <label>2</label>
    </ligand>
</feature>
<dbReference type="PIRSF" id="PIRSF015853">
    <property type="entry name" value="Pep_DppA"/>
    <property type="match status" value="1"/>
</dbReference>
<keyword evidence="2" id="KW-0862">Zinc</keyword>
<name>A0A411YCS0_9ACTN</name>
<reference evidence="3 4" key="1">
    <citation type="submission" date="2019-01" db="EMBL/GenBank/DDBJ databases">
        <title>Egibacter rhizosphaerae EGI 80759T.</title>
        <authorList>
            <person name="Chen D.-D."/>
            <person name="Tian Y."/>
            <person name="Jiao J.-Y."/>
            <person name="Zhang X.-T."/>
            <person name="Zhang Y.-G."/>
            <person name="Zhang Y."/>
            <person name="Xiao M."/>
            <person name="Shu W.-S."/>
            <person name="Li W.-J."/>
        </authorList>
    </citation>
    <scope>NUCLEOTIDE SEQUENCE [LARGE SCALE GENOMIC DNA]</scope>
    <source>
        <strain evidence="3 4">EGI 80759</strain>
    </source>
</reference>
<feature type="binding site" evidence="2">
    <location>
        <position position="8"/>
    </location>
    <ligand>
        <name>Zn(2+)</name>
        <dbReference type="ChEBI" id="CHEBI:29105"/>
        <label>2</label>
    </ligand>
</feature>
<keyword evidence="4" id="KW-1185">Reference proteome</keyword>
<dbReference type="InterPro" id="IPR027476">
    <property type="entry name" value="DppA_N"/>
</dbReference>
<dbReference type="AlphaFoldDB" id="A0A411YCS0"/>
<dbReference type="GO" id="GO:0046872">
    <property type="term" value="F:metal ion binding"/>
    <property type="evidence" value="ECO:0007669"/>
    <property type="project" value="UniProtKB-KW"/>
</dbReference>
<dbReference type="EMBL" id="CP036402">
    <property type="protein sequence ID" value="QBI18999.1"/>
    <property type="molecule type" value="Genomic_DNA"/>
</dbReference>
<accession>A0A411YCS0</accession>
<keyword evidence="2" id="KW-0479">Metal-binding</keyword>
<organism evidence="3 4">
    <name type="scientific">Egibacter rhizosphaerae</name>
    <dbReference type="NCBI Taxonomy" id="1670831"/>
    <lineage>
        <taxon>Bacteria</taxon>
        <taxon>Bacillati</taxon>
        <taxon>Actinomycetota</taxon>
        <taxon>Nitriliruptoria</taxon>
        <taxon>Egibacterales</taxon>
        <taxon>Egibacteraceae</taxon>
        <taxon>Egibacter</taxon>
    </lineage>
</organism>
<feature type="binding site" evidence="2">
    <location>
        <position position="105"/>
    </location>
    <ligand>
        <name>Zn(2+)</name>
        <dbReference type="ChEBI" id="CHEBI:29105"/>
        <label>2</label>
    </ligand>
</feature>
<gene>
    <name evidence="3" type="ORF">ER308_05195</name>
</gene>
<feature type="binding site" evidence="2">
    <location>
        <position position="135"/>
    </location>
    <ligand>
        <name>Zn(2+)</name>
        <dbReference type="ChEBI" id="CHEBI:29105"/>
        <label>2</label>
    </ligand>
</feature>
<dbReference type="GO" id="GO:0004177">
    <property type="term" value="F:aminopeptidase activity"/>
    <property type="evidence" value="ECO:0007669"/>
    <property type="project" value="UniProtKB-KW"/>
</dbReference>
<keyword evidence="3" id="KW-0031">Aminopeptidase</keyword>
<protein>
    <submittedName>
        <fullName evidence="3">Aminopeptidase</fullName>
    </submittedName>
</protein>
<dbReference type="RefSeq" id="WP_131153996.1">
    <property type="nucleotide sequence ID" value="NZ_CP036402.1"/>
</dbReference>
<feature type="active site" description="Nucleophile" evidence="1">
    <location>
        <position position="116"/>
    </location>
</feature>
<keyword evidence="3" id="KW-0645">Protease</keyword>
<sequence length="274" mass="28554">MRVHVSIDMEGVAGVATTRQVRRGEADYEPARELMTDEASAVVSGAFEGGADEVVVTDAHGDMSNLLPERLDPRAELVLGSPKVDLAMLEGLDEGANVTLFVGYHGGTDQMGALAHTYSGASFAAVRLDGVTVTEAEINARVAGYLGVPVGLVSGDDTVCDRVAARLPGVRTVCVKRSHASQVVTSLHPDVARGRLREASAEVVAGVDHLAPPDPGGPTAVEVELSSQGGAELCALVPGVERVDARTVRYDASDVLAAFRCLRAWLYLAAAAAR</sequence>
<feature type="binding site" evidence="2">
    <location>
        <position position="10"/>
    </location>
    <ligand>
        <name>Zn(2+)</name>
        <dbReference type="ChEBI" id="CHEBI:29105"/>
        <label>1</label>
    </ligand>
</feature>
<evidence type="ECO:0000256" key="1">
    <source>
        <dbReference type="PIRSR" id="PIRSR015853-1"/>
    </source>
</evidence>